<evidence type="ECO:0000256" key="4">
    <source>
        <dbReference type="ARBA" id="ARBA00008708"/>
    </source>
</evidence>
<evidence type="ECO:0000313" key="16">
    <source>
        <dbReference type="EnsemblMetazoa" id="tetur28g02410.1"/>
    </source>
</evidence>
<dbReference type="EMBL" id="CAEY01000744">
    <property type="status" value="NOT_ANNOTATED_CDS"/>
    <property type="molecule type" value="Genomic_DNA"/>
</dbReference>
<sequence length="742" mass="83558">MLTIKTIVSRAQPQRNRAIVMTNMVKSTLSKSAASNAGKSKANERRKSIPVIPLQPRFKNQPNQPNVGEDLTGRKIQRLEILQLLQQFYQRPHIKEMAIELGMDNSIYDQAFKSFQQYCVTTSPLPVDLHVIFSDILSGSGNVDDIYNPFIKYSRSIFPHLDCIEELKKISDLRLPPNWYPEARAIQRKIIFHCGPTNSGKTYHALERFLSAKSGVYCGPLKLLAVEVHAKANDRGTACDLVTGEERRLADPSGVPSPHNACTVEMVSTRDNCEVAVIDEIQMLRDSQRGWAWTRALLGVPAHEVHLCGEEAALDIVREILLPIGETVEVRKYKRLTKLTISDEPLQSLTNVRPGDCIVCFNKAELYATVLDLEKMGHEVAVIYGSLPPTSKLAQAKKFNDPTSKCKILVATDAIGMGLNLSINRVIFKSIEKLSINDKGEKEKQLISVSQALQIAGRAGRFGTDYSEGFVTTMNREDLQILKRVLAKTVDPIAAVGLHPTAEQIELFAYYLPKATLSNLVDIFVSLCQINSSNYFICDITPFKALAEMIQHINLPLRARYVFCCAPINLQYGFVCSMFTKFARQYSINEPVTIDWLSNQISWPIPMPRNITELASLEMVFDVLDLYLWLSYRFPDLFPDPELVRNLQKEIDSKIDKGLLHLARLINANVKTGKVASRTRRRVEPRAIEEELPRNERENGLEHSKSMDVSSETPIAKKLVQSGQISADLLAKLHKEWSKQNK</sequence>
<dbReference type="InterPro" id="IPR041082">
    <property type="entry name" value="Suv3_C_1"/>
</dbReference>
<dbReference type="InterPro" id="IPR001650">
    <property type="entry name" value="Helicase_C-like"/>
</dbReference>
<evidence type="ECO:0000256" key="2">
    <source>
        <dbReference type="ARBA" id="ARBA00001946"/>
    </source>
</evidence>
<reference evidence="17" key="1">
    <citation type="submission" date="2011-08" db="EMBL/GenBank/DDBJ databases">
        <authorList>
            <person name="Rombauts S."/>
        </authorList>
    </citation>
    <scope>NUCLEOTIDE SEQUENCE</scope>
    <source>
        <strain evidence="17">London</strain>
    </source>
</reference>
<evidence type="ECO:0000259" key="15">
    <source>
        <dbReference type="PROSITE" id="PS51194"/>
    </source>
</evidence>
<evidence type="ECO:0000256" key="11">
    <source>
        <dbReference type="ARBA" id="ARBA00023128"/>
    </source>
</evidence>
<keyword evidence="8" id="KW-0347">Helicase</keyword>
<comment type="subcellular location">
    <subcellularLocation>
        <location evidence="3">Mitochondrion</location>
    </subcellularLocation>
</comment>
<dbReference type="InterPro" id="IPR050699">
    <property type="entry name" value="RNA-DNA_Helicase"/>
</dbReference>
<dbReference type="GO" id="GO:0045025">
    <property type="term" value="C:mitochondrial degradosome"/>
    <property type="evidence" value="ECO:0007669"/>
    <property type="project" value="TreeGrafter"/>
</dbReference>
<dbReference type="Proteomes" id="UP000015104">
    <property type="component" value="Unassembled WGS sequence"/>
</dbReference>
<evidence type="ECO:0000256" key="6">
    <source>
        <dbReference type="ARBA" id="ARBA00022741"/>
    </source>
</evidence>
<evidence type="ECO:0000313" key="17">
    <source>
        <dbReference type="Proteomes" id="UP000015104"/>
    </source>
</evidence>
<evidence type="ECO:0000256" key="3">
    <source>
        <dbReference type="ARBA" id="ARBA00004173"/>
    </source>
</evidence>
<dbReference type="InterPro" id="IPR022192">
    <property type="entry name" value="SUV3_C"/>
</dbReference>
<dbReference type="Gene3D" id="1.10.1740.140">
    <property type="match status" value="1"/>
</dbReference>
<evidence type="ECO:0000256" key="14">
    <source>
        <dbReference type="SAM" id="MobiDB-lite"/>
    </source>
</evidence>
<dbReference type="HOGENOM" id="CLU_822152_0_0_1"/>
<keyword evidence="9" id="KW-0067">ATP-binding</keyword>
<evidence type="ECO:0000256" key="9">
    <source>
        <dbReference type="ARBA" id="ARBA00022840"/>
    </source>
</evidence>
<evidence type="ECO:0000256" key="12">
    <source>
        <dbReference type="ARBA" id="ARBA00047984"/>
    </source>
</evidence>
<dbReference type="SMART" id="SM00490">
    <property type="entry name" value="HELICc"/>
    <property type="match status" value="1"/>
</dbReference>
<dbReference type="AlphaFoldDB" id="T1KZQ1"/>
<dbReference type="Pfam" id="PF18114">
    <property type="entry name" value="Suv3_N"/>
    <property type="match status" value="1"/>
</dbReference>
<dbReference type="FunFam" id="1.20.58.1080:FF:000001">
    <property type="entry name" value="ATP-dependent RNA helicase SUPV3L1, mitochondrial"/>
    <property type="match status" value="1"/>
</dbReference>
<comment type="cofactor">
    <cofactor evidence="2">
        <name>Mg(2+)</name>
        <dbReference type="ChEBI" id="CHEBI:18420"/>
    </cofactor>
</comment>
<keyword evidence="7" id="KW-0378">Hydrolase</keyword>
<feature type="region of interest" description="Disordered" evidence="14">
    <location>
        <begin position="677"/>
        <end position="713"/>
    </location>
</feature>
<evidence type="ECO:0000256" key="1">
    <source>
        <dbReference type="ARBA" id="ARBA00001936"/>
    </source>
</evidence>
<dbReference type="Gene3D" id="1.20.272.40">
    <property type="match status" value="1"/>
</dbReference>
<dbReference type="Pfam" id="PF12513">
    <property type="entry name" value="SUV3_C"/>
    <property type="match status" value="1"/>
</dbReference>
<keyword evidence="11" id="KW-0496">Mitochondrion</keyword>
<dbReference type="GO" id="GO:0000965">
    <property type="term" value="P:mitochondrial RNA 3'-end processing"/>
    <property type="evidence" value="ECO:0007669"/>
    <property type="project" value="TreeGrafter"/>
</dbReference>
<comment type="similarity">
    <text evidence="4">Belongs to the helicase family.</text>
</comment>
<dbReference type="Gene3D" id="1.20.58.1080">
    <property type="match status" value="1"/>
</dbReference>
<dbReference type="Pfam" id="PF22527">
    <property type="entry name" value="DEXQc_Suv3"/>
    <property type="match status" value="1"/>
</dbReference>
<dbReference type="FunFam" id="3.40.50.300:FF:000269">
    <property type="entry name" value="ATP-dependent RNA helicase SUPV3L1, mitochondrial"/>
    <property type="match status" value="1"/>
</dbReference>
<dbReference type="EnsemblMetazoa" id="tetur28g02410.1">
    <property type="protein sequence ID" value="tetur28g02410.1"/>
    <property type="gene ID" value="tetur28g02410"/>
</dbReference>
<dbReference type="PANTHER" id="PTHR12131:SF1">
    <property type="entry name" value="ATP-DEPENDENT RNA HELICASE SUPV3L1, MITOCHONDRIAL-RELATED"/>
    <property type="match status" value="1"/>
</dbReference>
<name>T1KZQ1_TETUR</name>
<dbReference type="KEGG" id="tut:107368744"/>
<evidence type="ECO:0000256" key="8">
    <source>
        <dbReference type="ARBA" id="ARBA00022806"/>
    </source>
</evidence>
<protein>
    <recommendedName>
        <fullName evidence="13">ATP-dependent RNA helicase SUV3 homolog, mitochondrial</fullName>
        <ecNumber evidence="5">3.6.4.13</ecNumber>
    </recommendedName>
</protein>
<comment type="cofactor">
    <cofactor evidence="1">
        <name>Mn(2+)</name>
        <dbReference type="ChEBI" id="CHEBI:29035"/>
    </cofactor>
</comment>
<feature type="compositionally biased region" description="Basic and acidic residues" evidence="14">
    <location>
        <begin position="682"/>
        <end position="706"/>
    </location>
</feature>
<keyword evidence="17" id="KW-1185">Reference proteome</keyword>
<dbReference type="SUPFAM" id="SSF52540">
    <property type="entry name" value="P-loop containing nucleoside triphosphate hydrolases"/>
    <property type="match status" value="2"/>
</dbReference>
<dbReference type="InterPro" id="IPR055206">
    <property type="entry name" value="DEXQc_SUV3"/>
</dbReference>
<dbReference type="CDD" id="cd17913">
    <property type="entry name" value="DEXQc_Suv3"/>
    <property type="match status" value="1"/>
</dbReference>
<proteinExistence type="inferred from homology"/>
<dbReference type="OMA" id="QPANWYT"/>
<dbReference type="GO" id="GO:0005524">
    <property type="term" value="F:ATP binding"/>
    <property type="evidence" value="ECO:0007669"/>
    <property type="project" value="UniProtKB-KW"/>
</dbReference>
<evidence type="ECO:0000256" key="10">
    <source>
        <dbReference type="ARBA" id="ARBA00022946"/>
    </source>
</evidence>
<dbReference type="STRING" id="32264.T1KZQ1"/>
<keyword evidence="6" id="KW-0547">Nucleotide-binding</keyword>
<keyword evidence="10" id="KW-0809">Transit peptide</keyword>
<dbReference type="CDD" id="cd18805">
    <property type="entry name" value="SF2_C_suv3"/>
    <property type="match status" value="1"/>
</dbReference>
<evidence type="ECO:0000256" key="5">
    <source>
        <dbReference type="ARBA" id="ARBA00012552"/>
    </source>
</evidence>
<evidence type="ECO:0000256" key="7">
    <source>
        <dbReference type="ARBA" id="ARBA00022801"/>
    </source>
</evidence>
<dbReference type="InterPro" id="IPR041453">
    <property type="entry name" value="Suv3_N"/>
</dbReference>
<dbReference type="eggNOG" id="KOG0953">
    <property type="taxonomic scope" value="Eukaryota"/>
</dbReference>
<dbReference type="FunFam" id="3.40.50.300:FF:000446">
    <property type="entry name" value="ATP-dependent RNA helicase SUPV3L1, mitochondrial"/>
    <property type="match status" value="1"/>
</dbReference>
<comment type="catalytic activity">
    <reaction evidence="12">
        <text>ATP + H2O = ADP + phosphate + H(+)</text>
        <dbReference type="Rhea" id="RHEA:13065"/>
        <dbReference type="ChEBI" id="CHEBI:15377"/>
        <dbReference type="ChEBI" id="CHEBI:15378"/>
        <dbReference type="ChEBI" id="CHEBI:30616"/>
        <dbReference type="ChEBI" id="CHEBI:43474"/>
        <dbReference type="ChEBI" id="CHEBI:456216"/>
        <dbReference type="EC" id="3.6.4.13"/>
    </reaction>
</comment>
<feature type="domain" description="Helicase C-terminal" evidence="15">
    <location>
        <begin position="344"/>
        <end position="509"/>
    </location>
</feature>
<dbReference type="InterPro" id="IPR044774">
    <property type="entry name" value="Suv3_DEXQc"/>
</dbReference>
<reference evidence="16" key="2">
    <citation type="submission" date="2015-06" db="UniProtKB">
        <authorList>
            <consortium name="EnsemblMetazoa"/>
        </authorList>
    </citation>
    <scope>IDENTIFICATION</scope>
</reference>
<accession>T1KZQ1</accession>
<dbReference type="PANTHER" id="PTHR12131">
    <property type="entry name" value="ATP-DEPENDENT RNA AND DNA HELICASE"/>
    <property type="match status" value="1"/>
</dbReference>
<gene>
    <name evidence="16" type="primary">107368744</name>
</gene>
<dbReference type="Gene3D" id="3.40.50.300">
    <property type="entry name" value="P-loop containing nucleotide triphosphate hydrolases"/>
    <property type="match status" value="2"/>
</dbReference>
<dbReference type="EC" id="3.6.4.13" evidence="5"/>
<dbReference type="Pfam" id="PF18147">
    <property type="entry name" value="Suv3_C_1"/>
    <property type="match status" value="1"/>
</dbReference>
<dbReference type="GO" id="GO:0016787">
    <property type="term" value="F:hydrolase activity"/>
    <property type="evidence" value="ECO:0007669"/>
    <property type="project" value="UniProtKB-KW"/>
</dbReference>
<dbReference type="Pfam" id="PF00271">
    <property type="entry name" value="Helicase_C"/>
    <property type="match status" value="1"/>
</dbReference>
<dbReference type="OrthoDB" id="6692397at2759"/>
<dbReference type="GO" id="GO:0003724">
    <property type="term" value="F:RNA helicase activity"/>
    <property type="evidence" value="ECO:0007669"/>
    <property type="project" value="UniProtKB-EC"/>
</dbReference>
<evidence type="ECO:0000256" key="13">
    <source>
        <dbReference type="ARBA" id="ARBA00069703"/>
    </source>
</evidence>
<dbReference type="InterPro" id="IPR027417">
    <property type="entry name" value="P-loop_NTPase"/>
</dbReference>
<dbReference type="PROSITE" id="PS51194">
    <property type="entry name" value="HELICASE_CTER"/>
    <property type="match status" value="1"/>
</dbReference>
<organism evidence="16 17">
    <name type="scientific">Tetranychus urticae</name>
    <name type="common">Two-spotted spider mite</name>
    <dbReference type="NCBI Taxonomy" id="32264"/>
    <lineage>
        <taxon>Eukaryota</taxon>
        <taxon>Metazoa</taxon>
        <taxon>Ecdysozoa</taxon>
        <taxon>Arthropoda</taxon>
        <taxon>Chelicerata</taxon>
        <taxon>Arachnida</taxon>
        <taxon>Acari</taxon>
        <taxon>Acariformes</taxon>
        <taxon>Trombidiformes</taxon>
        <taxon>Prostigmata</taxon>
        <taxon>Eleutherengona</taxon>
        <taxon>Raphignathae</taxon>
        <taxon>Tetranychoidea</taxon>
        <taxon>Tetranychidae</taxon>
        <taxon>Tetranychus</taxon>
    </lineage>
</organism>